<dbReference type="OrthoDB" id="9793236at2"/>
<accession>A0A1H3SDI9</accession>
<dbReference type="STRING" id="415015.SAMN05660462_02839"/>
<dbReference type="RefSeq" id="WP_091732699.1">
    <property type="nucleotide sequence ID" value="NZ_FNQE01000041.1"/>
</dbReference>
<dbReference type="CDD" id="cd01651">
    <property type="entry name" value="RT_G2_intron"/>
    <property type="match status" value="1"/>
</dbReference>
<evidence type="ECO:0000256" key="1">
    <source>
        <dbReference type="SAM" id="MobiDB-lite"/>
    </source>
</evidence>
<gene>
    <name evidence="2" type="ORF">SAMN05660462_02839</name>
</gene>
<keyword evidence="3" id="KW-1185">Reference proteome</keyword>
<reference evidence="2 3" key="1">
    <citation type="submission" date="2016-10" db="EMBL/GenBank/DDBJ databases">
        <authorList>
            <person name="de Groot N.N."/>
        </authorList>
    </citation>
    <scope>NUCLEOTIDE SEQUENCE [LARGE SCALE GENOMIC DNA]</scope>
    <source>
        <strain evidence="2 3">DSM 21650</strain>
    </source>
</reference>
<feature type="region of interest" description="Disordered" evidence="1">
    <location>
        <begin position="25"/>
        <end position="49"/>
    </location>
</feature>
<dbReference type="PANTHER" id="PTHR34047">
    <property type="entry name" value="NUCLEAR INTRON MATURASE 1, MITOCHONDRIAL-RELATED"/>
    <property type="match status" value="1"/>
</dbReference>
<proteinExistence type="predicted"/>
<dbReference type="EMBL" id="FNQE01000041">
    <property type="protein sequence ID" value="SDZ35797.1"/>
    <property type="molecule type" value="Genomic_DNA"/>
</dbReference>
<organism evidence="2 3">
    <name type="scientific">Proteiniborus ethanoligenes</name>
    <dbReference type="NCBI Taxonomy" id="415015"/>
    <lineage>
        <taxon>Bacteria</taxon>
        <taxon>Bacillati</taxon>
        <taxon>Bacillota</taxon>
        <taxon>Clostridia</taxon>
        <taxon>Eubacteriales</taxon>
        <taxon>Proteiniborus</taxon>
    </lineage>
</organism>
<evidence type="ECO:0000313" key="3">
    <source>
        <dbReference type="Proteomes" id="UP000198625"/>
    </source>
</evidence>
<keyword evidence="2" id="KW-0695">RNA-directed DNA polymerase</keyword>
<dbReference type="AlphaFoldDB" id="A0A1H3SDI9"/>
<feature type="compositionally biased region" description="Basic and acidic residues" evidence="1">
    <location>
        <begin position="25"/>
        <end position="45"/>
    </location>
</feature>
<keyword evidence="2" id="KW-0808">Transferase</keyword>
<evidence type="ECO:0000313" key="2">
    <source>
        <dbReference type="EMBL" id="SDZ35797.1"/>
    </source>
</evidence>
<name>A0A1H3SDI9_9FIRM</name>
<protein>
    <submittedName>
        <fullName evidence="2">Reverse transcriptase (RNA-dependent DNA polymerase)</fullName>
    </submittedName>
</protein>
<dbReference type="GO" id="GO:0003964">
    <property type="term" value="F:RNA-directed DNA polymerase activity"/>
    <property type="evidence" value="ECO:0007669"/>
    <property type="project" value="UniProtKB-KW"/>
</dbReference>
<dbReference type="PANTHER" id="PTHR34047:SF8">
    <property type="entry name" value="PROTEIN YKFC"/>
    <property type="match status" value="1"/>
</dbReference>
<sequence length="173" mass="19861">MKITENTLECRKQNKDTITNCGNSVEHERRRNGQSDSRMIEKDDINTNEPTEGMLERILSRGNMNNAYLKVKRNKGAGGIDKMEMDELLEHLKTHREEILSSLLNNSHKPYPVKRVEIPKENGKTRKLGIPTLVDRVIQQAILQELSPIYETKFAEASYGFRPNKGCHDALKK</sequence>
<dbReference type="InterPro" id="IPR051083">
    <property type="entry name" value="GrpII_Intron_Splice-Mob/Def"/>
</dbReference>
<dbReference type="InterPro" id="IPR043502">
    <property type="entry name" value="DNA/RNA_pol_sf"/>
</dbReference>
<dbReference type="SUPFAM" id="SSF56672">
    <property type="entry name" value="DNA/RNA polymerases"/>
    <property type="match status" value="1"/>
</dbReference>
<dbReference type="Proteomes" id="UP000198625">
    <property type="component" value="Unassembled WGS sequence"/>
</dbReference>
<keyword evidence="2" id="KW-0548">Nucleotidyltransferase</keyword>